<dbReference type="GeneID" id="68109305"/>
<dbReference type="OrthoDB" id="243282at2759"/>
<evidence type="ECO:0000313" key="2">
    <source>
        <dbReference type="Proteomes" id="UP000444721"/>
    </source>
</evidence>
<gene>
    <name evidence="1" type="ORF">FDP41_002087</name>
</gene>
<organism evidence="1 2">
    <name type="scientific">Naegleria fowleri</name>
    <name type="common">Brain eating amoeba</name>
    <dbReference type="NCBI Taxonomy" id="5763"/>
    <lineage>
        <taxon>Eukaryota</taxon>
        <taxon>Discoba</taxon>
        <taxon>Heterolobosea</taxon>
        <taxon>Tetramitia</taxon>
        <taxon>Eutetramitia</taxon>
        <taxon>Vahlkampfiidae</taxon>
        <taxon>Naegleria</taxon>
    </lineage>
</organism>
<proteinExistence type="predicted"/>
<dbReference type="VEuPathDB" id="AmoebaDB:NfTy_034290"/>
<protein>
    <submittedName>
        <fullName evidence="1">Uncharacterized protein</fullName>
    </submittedName>
</protein>
<keyword evidence="2" id="KW-1185">Reference proteome</keyword>
<dbReference type="VEuPathDB" id="AmoebaDB:FDP41_002087"/>
<dbReference type="VEuPathDB" id="AmoebaDB:NF0057710"/>
<dbReference type="RefSeq" id="XP_044563730.1">
    <property type="nucleotide sequence ID" value="XM_044705243.1"/>
</dbReference>
<name>A0A6A5BPJ8_NAEFO</name>
<accession>A0A6A5BPJ8</accession>
<reference evidence="1 2" key="1">
    <citation type="journal article" date="2019" name="Sci. Rep.">
        <title>Nanopore sequencing improves the draft genome of the human pathogenic amoeba Naegleria fowleri.</title>
        <authorList>
            <person name="Liechti N."/>
            <person name="Schurch N."/>
            <person name="Bruggmann R."/>
            <person name="Wittwer M."/>
        </authorList>
    </citation>
    <scope>NUCLEOTIDE SEQUENCE [LARGE SCALE GENOMIC DNA]</scope>
    <source>
        <strain evidence="1 2">ATCC 30894</strain>
    </source>
</reference>
<dbReference type="AlphaFoldDB" id="A0A6A5BPJ8"/>
<sequence>MPIDNLERKHVAQTLDRLKKHVKVIAKEFIITPKGHNARGRKILLLDLKQNILPKIEQLINELLNMGQQHTFKRLTDLISKWKEVKMRSDTCINHENLIDIMEWLKLELVTKDDKDDGLDKKSESVDNNVQQ</sequence>
<comment type="caution">
    <text evidence="1">The sequence shown here is derived from an EMBL/GenBank/DDBJ whole genome shotgun (WGS) entry which is preliminary data.</text>
</comment>
<dbReference type="Proteomes" id="UP000444721">
    <property type="component" value="Unassembled WGS sequence"/>
</dbReference>
<dbReference type="EMBL" id="VFQX01000028">
    <property type="protein sequence ID" value="KAF0979017.1"/>
    <property type="molecule type" value="Genomic_DNA"/>
</dbReference>
<evidence type="ECO:0000313" key="1">
    <source>
        <dbReference type="EMBL" id="KAF0979017.1"/>
    </source>
</evidence>